<protein>
    <submittedName>
        <fullName evidence="1">Uncharacterized protein</fullName>
    </submittedName>
</protein>
<dbReference type="EMBL" id="CP033896">
    <property type="protein sequence ID" value="AZA12636.1"/>
    <property type="molecule type" value="Genomic_DNA"/>
</dbReference>
<dbReference type="KEGG" id="ccho:CCHOA_01040"/>
<sequence>MLHIDHAETDVAHHALSATQHVVALPGNPAALYPSRLGGTASQAEQKRSALASAMVVMADPQSAQQTLPTLGEVTLPKPVGDPATAAALDSLVEITDEVLHKLYATATAHCRSYQHFQQDVAATDAKFASELRGCLRG</sequence>
<organism evidence="1 2">
    <name type="scientific">Corynebacterium choanae</name>
    <dbReference type="NCBI Taxonomy" id="1862358"/>
    <lineage>
        <taxon>Bacteria</taxon>
        <taxon>Bacillati</taxon>
        <taxon>Actinomycetota</taxon>
        <taxon>Actinomycetes</taxon>
        <taxon>Mycobacteriales</taxon>
        <taxon>Corynebacteriaceae</taxon>
        <taxon>Corynebacterium</taxon>
    </lineage>
</organism>
<dbReference type="Proteomes" id="UP000269019">
    <property type="component" value="Chromosome"/>
</dbReference>
<dbReference type="RefSeq" id="WP_123925845.1">
    <property type="nucleotide sequence ID" value="NZ_CP033896.1"/>
</dbReference>
<evidence type="ECO:0000313" key="2">
    <source>
        <dbReference type="Proteomes" id="UP000269019"/>
    </source>
</evidence>
<keyword evidence="2" id="KW-1185">Reference proteome</keyword>
<gene>
    <name evidence="1" type="ORF">CCHOA_01040</name>
</gene>
<accession>A0A3G6J3W7</accession>
<evidence type="ECO:0000313" key="1">
    <source>
        <dbReference type="EMBL" id="AZA12636.1"/>
    </source>
</evidence>
<proteinExistence type="predicted"/>
<name>A0A3G6J3W7_9CORY</name>
<reference evidence="1 2" key="1">
    <citation type="submission" date="2018-11" db="EMBL/GenBank/DDBJ databases">
        <authorList>
            <person name="Kleinhagauer T."/>
            <person name="Glaeser S.P."/>
            <person name="Spergser J."/>
            <person name="Ruckert C."/>
            <person name="Kaempfer P."/>
            <person name="Busse H.-J."/>
        </authorList>
    </citation>
    <scope>NUCLEOTIDE SEQUENCE [LARGE SCALE GENOMIC DNA]</scope>
    <source>
        <strain evidence="1 2">200CH</strain>
    </source>
</reference>
<dbReference type="AlphaFoldDB" id="A0A3G6J3W7"/>